<protein>
    <submittedName>
        <fullName evidence="1">Uncharacterized protein</fullName>
    </submittedName>
</protein>
<reference evidence="1 2" key="2">
    <citation type="journal article" date="2022" name="Mol. Ecol. Resour.">
        <title>The genomes of chicory, endive, great burdock and yacon provide insights into Asteraceae paleo-polyploidization history and plant inulin production.</title>
        <authorList>
            <person name="Fan W."/>
            <person name="Wang S."/>
            <person name="Wang H."/>
            <person name="Wang A."/>
            <person name="Jiang F."/>
            <person name="Liu H."/>
            <person name="Zhao H."/>
            <person name="Xu D."/>
            <person name="Zhang Y."/>
        </authorList>
    </citation>
    <scope>NUCLEOTIDE SEQUENCE [LARGE SCALE GENOMIC DNA]</scope>
    <source>
        <strain evidence="2">cv. Yunnan</strain>
        <tissue evidence="1">Leaves</tissue>
    </source>
</reference>
<name>A0ACB9IMK8_9ASTR</name>
<evidence type="ECO:0000313" key="1">
    <source>
        <dbReference type="EMBL" id="KAI3808918.1"/>
    </source>
</evidence>
<reference evidence="2" key="1">
    <citation type="journal article" date="2022" name="Mol. Ecol. Resour.">
        <title>The genomes of chicory, endive, great burdock and yacon provide insights into Asteraceae palaeo-polyploidization history and plant inulin production.</title>
        <authorList>
            <person name="Fan W."/>
            <person name="Wang S."/>
            <person name="Wang H."/>
            <person name="Wang A."/>
            <person name="Jiang F."/>
            <person name="Liu H."/>
            <person name="Zhao H."/>
            <person name="Xu D."/>
            <person name="Zhang Y."/>
        </authorList>
    </citation>
    <scope>NUCLEOTIDE SEQUENCE [LARGE SCALE GENOMIC DNA]</scope>
    <source>
        <strain evidence="2">cv. Yunnan</strain>
    </source>
</reference>
<sequence length="127" mass="14203">MMHRPSPDPTPLPPPLLFTTAAAATISLSHYLHPTPFSPPPFYWPTLPPPPPATQPSSPSRISDQYIDGDGSALDRFSISFLSFQHCKYELGLHVFRMLFAGYVPNLSFVPELLWQARMIHASNPFD</sequence>
<keyword evidence="2" id="KW-1185">Reference proteome</keyword>
<dbReference type="Proteomes" id="UP001056120">
    <property type="component" value="Linkage Group LG08"/>
</dbReference>
<accession>A0ACB9IMK8</accession>
<gene>
    <name evidence="1" type="ORF">L1987_24881</name>
</gene>
<proteinExistence type="predicted"/>
<organism evidence="1 2">
    <name type="scientific">Smallanthus sonchifolius</name>
    <dbReference type="NCBI Taxonomy" id="185202"/>
    <lineage>
        <taxon>Eukaryota</taxon>
        <taxon>Viridiplantae</taxon>
        <taxon>Streptophyta</taxon>
        <taxon>Embryophyta</taxon>
        <taxon>Tracheophyta</taxon>
        <taxon>Spermatophyta</taxon>
        <taxon>Magnoliopsida</taxon>
        <taxon>eudicotyledons</taxon>
        <taxon>Gunneridae</taxon>
        <taxon>Pentapetalae</taxon>
        <taxon>asterids</taxon>
        <taxon>campanulids</taxon>
        <taxon>Asterales</taxon>
        <taxon>Asteraceae</taxon>
        <taxon>Asteroideae</taxon>
        <taxon>Heliantheae alliance</taxon>
        <taxon>Millerieae</taxon>
        <taxon>Smallanthus</taxon>
    </lineage>
</organism>
<evidence type="ECO:0000313" key="2">
    <source>
        <dbReference type="Proteomes" id="UP001056120"/>
    </source>
</evidence>
<comment type="caution">
    <text evidence="1">The sequence shown here is derived from an EMBL/GenBank/DDBJ whole genome shotgun (WGS) entry which is preliminary data.</text>
</comment>
<dbReference type="EMBL" id="CM042025">
    <property type="protein sequence ID" value="KAI3808918.1"/>
    <property type="molecule type" value="Genomic_DNA"/>
</dbReference>